<dbReference type="AlphaFoldDB" id="A0A512PH06"/>
<dbReference type="EMBL" id="BKAL01000013">
    <property type="protein sequence ID" value="GEP70494.1"/>
    <property type="molecule type" value="Genomic_DNA"/>
</dbReference>
<sequence length="593" mass="65819">MASVRDVSAVRTTTTSRPAATDPSSGAQGRPRLLFLRQDRTDLPAFVLQHLDEHLRALQAHFDVVLVDGACDYDQMCDVHRPDLTLVESGVYARRDRRIDNTHTHPDVPKIGLINADAYCQTRSVFLSDMDRWGVGTYFTISMVMRERMPEVADRLFVWPNFADRTLFRTYDGGRPTRLLLTGSQQSNYPWRVRVNALLQERFGVEPQPHAGWFDARATAGMVSGEAYARSLSAAQIVPTCGTIAHELVRKHLEIPAAGALLLTERTAAVEQAGFVDMETCVLADEHDVVDKVAHLLEHPDELARIAAAGQALVHERHDLTTRDQMRQWYELQRRATSGQRVVQPDPFGPMVLAPVGPPMGIAGATGASRARDLVLLARGRAELDDGRPVEAEETFAQVLALHHMPEATHGTARALLRQGRAEQAAPRAWEAIEQSVRRHLAYDPDPVDWATWVRVLLCQGSVGRAEAAAGRFPDIDHPELRRTRAVLAALAGHRPLQGPARARTSVHPLPDLTWAQWLDDLAADLAACAQDQLADRVRALAPAGEPATRPVTGPASTRPRRRARQLPRELRRSPLRLVRRRVRALAGRVRAR</sequence>
<organism evidence="3 4">
    <name type="scientific">Cellulomonas soli</name>
    <dbReference type="NCBI Taxonomy" id="931535"/>
    <lineage>
        <taxon>Bacteria</taxon>
        <taxon>Bacillati</taxon>
        <taxon>Actinomycetota</taxon>
        <taxon>Actinomycetes</taxon>
        <taxon>Micrococcales</taxon>
        <taxon>Cellulomonadaceae</taxon>
        <taxon>Cellulomonas</taxon>
    </lineage>
</organism>
<feature type="domain" description="Spore protein YkvP/CgeB glycosyl transferase-like" evidence="2">
    <location>
        <begin position="212"/>
        <end position="323"/>
    </location>
</feature>
<feature type="compositionally biased region" description="Polar residues" evidence="1">
    <location>
        <begin position="10"/>
        <end position="27"/>
    </location>
</feature>
<dbReference type="Pfam" id="PF13524">
    <property type="entry name" value="Glyco_trans_1_2"/>
    <property type="match status" value="1"/>
</dbReference>
<keyword evidence="4" id="KW-1185">Reference proteome</keyword>
<reference evidence="3 4" key="1">
    <citation type="submission" date="2019-07" db="EMBL/GenBank/DDBJ databases">
        <title>Whole genome shotgun sequence of Cellulomonas soli NBRC 109434.</title>
        <authorList>
            <person name="Hosoyama A."/>
            <person name="Uohara A."/>
            <person name="Ohji S."/>
            <person name="Ichikawa N."/>
        </authorList>
    </citation>
    <scope>NUCLEOTIDE SEQUENCE [LARGE SCALE GENOMIC DNA]</scope>
    <source>
        <strain evidence="3 4">NBRC 109434</strain>
    </source>
</reference>
<evidence type="ECO:0000313" key="4">
    <source>
        <dbReference type="Proteomes" id="UP000321798"/>
    </source>
</evidence>
<dbReference type="SUPFAM" id="SSF48452">
    <property type="entry name" value="TPR-like"/>
    <property type="match status" value="1"/>
</dbReference>
<gene>
    <name evidence="3" type="ORF">CSO01_32090</name>
</gene>
<dbReference type="Gene3D" id="1.25.40.10">
    <property type="entry name" value="Tetratricopeptide repeat domain"/>
    <property type="match status" value="1"/>
</dbReference>
<name>A0A512PH06_9CELL</name>
<evidence type="ECO:0000256" key="1">
    <source>
        <dbReference type="SAM" id="MobiDB-lite"/>
    </source>
</evidence>
<protein>
    <recommendedName>
        <fullName evidence="2">Spore protein YkvP/CgeB glycosyl transferase-like domain-containing protein</fullName>
    </recommendedName>
</protein>
<proteinExistence type="predicted"/>
<evidence type="ECO:0000313" key="3">
    <source>
        <dbReference type="EMBL" id="GEP70494.1"/>
    </source>
</evidence>
<feature type="region of interest" description="Disordered" evidence="1">
    <location>
        <begin position="1"/>
        <end position="30"/>
    </location>
</feature>
<evidence type="ECO:0000259" key="2">
    <source>
        <dbReference type="Pfam" id="PF13524"/>
    </source>
</evidence>
<accession>A0A512PH06</accession>
<dbReference type="InterPro" id="IPR011990">
    <property type="entry name" value="TPR-like_helical_dom_sf"/>
</dbReference>
<comment type="caution">
    <text evidence="3">The sequence shown here is derived from an EMBL/GenBank/DDBJ whole genome shotgun (WGS) entry which is preliminary data.</text>
</comment>
<dbReference type="InterPro" id="IPR055259">
    <property type="entry name" value="YkvP/CgeB_Glyco_trans-like"/>
</dbReference>
<feature type="region of interest" description="Disordered" evidence="1">
    <location>
        <begin position="542"/>
        <end position="571"/>
    </location>
</feature>
<dbReference type="Proteomes" id="UP000321798">
    <property type="component" value="Unassembled WGS sequence"/>
</dbReference>